<keyword evidence="3" id="KW-1185">Reference proteome</keyword>
<feature type="compositionally biased region" description="Low complexity" evidence="1">
    <location>
        <begin position="36"/>
        <end position="50"/>
    </location>
</feature>
<name>A0A1Y2DYT2_9PEZI</name>
<gene>
    <name evidence="2" type="ORF">BCR38DRAFT_485570</name>
</gene>
<evidence type="ECO:0000313" key="3">
    <source>
        <dbReference type="Proteomes" id="UP000193689"/>
    </source>
</evidence>
<feature type="compositionally biased region" description="Basic and acidic residues" evidence="1">
    <location>
        <begin position="220"/>
        <end position="237"/>
    </location>
</feature>
<accession>A0A1Y2DYT2</accession>
<evidence type="ECO:0000313" key="2">
    <source>
        <dbReference type="EMBL" id="ORY64413.1"/>
    </source>
</evidence>
<feature type="compositionally biased region" description="Basic residues" evidence="1">
    <location>
        <begin position="238"/>
        <end position="252"/>
    </location>
</feature>
<dbReference type="EMBL" id="MCFJ01000007">
    <property type="protein sequence ID" value="ORY64413.1"/>
    <property type="molecule type" value="Genomic_DNA"/>
</dbReference>
<feature type="compositionally biased region" description="Basic and acidic residues" evidence="1">
    <location>
        <begin position="164"/>
        <end position="185"/>
    </location>
</feature>
<evidence type="ECO:0008006" key="4">
    <source>
        <dbReference type="Google" id="ProtNLM"/>
    </source>
</evidence>
<reference evidence="2 3" key="1">
    <citation type="submission" date="2016-07" db="EMBL/GenBank/DDBJ databases">
        <title>Pervasive Adenine N6-methylation of Active Genes in Fungi.</title>
        <authorList>
            <consortium name="DOE Joint Genome Institute"/>
            <person name="Mondo S.J."/>
            <person name="Dannebaum R.O."/>
            <person name="Kuo R.C."/>
            <person name="Labutti K."/>
            <person name="Haridas S."/>
            <person name="Kuo A."/>
            <person name="Salamov A."/>
            <person name="Ahrendt S.R."/>
            <person name="Lipzen A."/>
            <person name="Sullivan W."/>
            <person name="Andreopoulos W.B."/>
            <person name="Clum A."/>
            <person name="Lindquist E."/>
            <person name="Daum C."/>
            <person name="Ramamoorthy G.K."/>
            <person name="Gryganskyi A."/>
            <person name="Culley D."/>
            <person name="Magnuson J.K."/>
            <person name="James T.Y."/>
            <person name="O'Malley M.A."/>
            <person name="Stajich J.E."/>
            <person name="Spatafora J.W."/>
            <person name="Visel A."/>
            <person name="Grigoriev I.V."/>
        </authorList>
    </citation>
    <scope>NUCLEOTIDE SEQUENCE [LARGE SCALE GENOMIC DNA]</scope>
    <source>
        <strain evidence="2 3">CBS 129021</strain>
    </source>
</reference>
<evidence type="ECO:0000256" key="1">
    <source>
        <dbReference type="SAM" id="MobiDB-lite"/>
    </source>
</evidence>
<organism evidence="2 3">
    <name type="scientific">Pseudomassariella vexata</name>
    <dbReference type="NCBI Taxonomy" id="1141098"/>
    <lineage>
        <taxon>Eukaryota</taxon>
        <taxon>Fungi</taxon>
        <taxon>Dikarya</taxon>
        <taxon>Ascomycota</taxon>
        <taxon>Pezizomycotina</taxon>
        <taxon>Sordariomycetes</taxon>
        <taxon>Xylariomycetidae</taxon>
        <taxon>Amphisphaeriales</taxon>
        <taxon>Pseudomassariaceae</taxon>
        <taxon>Pseudomassariella</taxon>
    </lineage>
</organism>
<sequence>MAPTSTLSFKGTNPAPNYLVSMNSIQQLLNAKSSFADPSLSSAAPKPSSSNIQTPSKSTPLDPGAQAQTRARARADEEKDLEQYAGLDANMGLGMVTGKTSAQAIKDRDTKILRGRLLGKGRKVGDGESGKRRREESSDEDEGRSGIVRGKTGAKRRVIIQAEDGGHREGPRDEPAAEPEADKAAAADVVMEEAPEADKQPNTDIDANGDGSTQEDAQEVETRSKDGEATRPDEDAKAKKKRKKKNKKKKSKTAVVEAE</sequence>
<feature type="compositionally biased region" description="Polar residues" evidence="1">
    <location>
        <begin position="202"/>
        <end position="215"/>
    </location>
</feature>
<dbReference type="InParanoid" id="A0A1Y2DYT2"/>
<dbReference type="AlphaFoldDB" id="A0A1Y2DYT2"/>
<dbReference type="RefSeq" id="XP_040715827.1">
    <property type="nucleotide sequence ID" value="XM_040863905.1"/>
</dbReference>
<dbReference type="GeneID" id="63780117"/>
<dbReference type="Proteomes" id="UP000193689">
    <property type="component" value="Unassembled WGS sequence"/>
</dbReference>
<feature type="compositionally biased region" description="Basic residues" evidence="1">
    <location>
        <begin position="113"/>
        <end position="122"/>
    </location>
</feature>
<feature type="region of interest" description="Disordered" evidence="1">
    <location>
        <begin position="36"/>
        <end position="259"/>
    </location>
</feature>
<protein>
    <recommendedName>
        <fullName evidence="4">DUF4604 domain-containing protein</fullName>
    </recommendedName>
</protein>
<proteinExistence type="predicted"/>
<comment type="caution">
    <text evidence="2">The sequence shown here is derived from an EMBL/GenBank/DDBJ whole genome shotgun (WGS) entry which is preliminary data.</text>
</comment>
<feature type="compositionally biased region" description="Basic and acidic residues" evidence="1">
    <location>
        <begin position="123"/>
        <end position="136"/>
    </location>
</feature>